<feature type="compositionally biased region" description="Basic and acidic residues" evidence="1">
    <location>
        <begin position="19"/>
        <end position="29"/>
    </location>
</feature>
<evidence type="ECO:0000313" key="2">
    <source>
        <dbReference type="EMBL" id="OCH90170.1"/>
    </source>
</evidence>
<gene>
    <name evidence="2" type="ORF">OBBRIDRAFT_622982</name>
</gene>
<evidence type="ECO:0000313" key="3">
    <source>
        <dbReference type="Proteomes" id="UP000250043"/>
    </source>
</evidence>
<keyword evidence="3" id="KW-1185">Reference proteome</keyword>
<sequence length="109" mass="12321">MARTAPLKTLPTNTKKRKSEGDVPDPKRQRTMDAFFTPRVLAAGCPKNDKEARKSVELNAEQNRVLKMVVEEGKNVFFTGAAGGWFDYYPWWLPTQSLCCAIVCYCFPS</sequence>
<evidence type="ECO:0000256" key="1">
    <source>
        <dbReference type="SAM" id="MobiDB-lite"/>
    </source>
</evidence>
<organism evidence="2 3">
    <name type="scientific">Obba rivulosa</name>
    <dbReference type="NCBI Taxonomy" id="1052685"/>
    <lineage>
        <taxon>Eukaryota</taxon>
        <taxon>Fungi</taxon>
        <taxon>Dikarya</taxon>
        <taxon>Basidiomycota</taxon>
        <taxon>Agaricomycotina</taxon>
        <taxon>Agaricomycetes</taxon>
        <taxon>Polyporales</taxon>
        <taxon>Gelatoporiaceae</taxon>
        <taxon>Obba</taxon>
    </lineage>
</organism>
<dbReference type="OrthoDB" id="432234at2759"/>
<dbReference type="EMBL" id="KV722410">
    <property type="protein sequence ID" value="OCH90170.1"/>
    <property type="molecule type" value="Genomic_DNA"/>
</dbReference>
<accession>A0A8E2AXN9</accession>
<protein>
    <submittedName>
        <fullName evidence="2">Uncharacterized protein</fullName>
    </submittedName>
</protein>
<feature type="region of interest" description="Disordered" evidence="1">
    <location>
        <begin position="1"/>
        <end position="29"/>
    </location>
</feature>
<dbReference type="AlphaFoldDB" id="A0A8E2AXN9"/>
<proteinExistence type="predicted"/>
<reference evidence="2 3" key="1">
    <citation type="submission" date="2016-07" db="EMBL/GenBank/DDBJ databases">
        <title>Draft genome of the white-rot fungus Obba rivulosa 3A-2.</title>
        <authorList>
            <consortium name="DOE Joint Genome Institute"/>
            <person name="Miettinen O."/>
            <person name="Riley R."/>
            <person name="Acob R."/>
            <person name="Barry K."/>
            <person name="Cullen D."/>
            <person name="De Vries R."/>
            <person name="Hainaut M."/>
            <person name="Hatakka A."/>
            <person name="Henrissat B."/>
            <person name="Hilden K."/>
            <person name="Kuo R."/>
            <person name="Labutti K."/>
            <person name="Lipzen A."/>
            <person name="Makela M.R."/>
            <person name="Sandor L."/>
            <person name="Spatafora J.W."/>
            <person name="Grigoriev I.V."/>
            <person name="Hibbett D.S."/>
        </authorList>
    </citation>
    <scope>NUCLEOTIDE SEQUENCE [LARGE SCALE GENOMIC DNA]</scope>
    <source>
        <strain evidence="2 3">3A-2</strain>
    </source>
</reference>
<name>A0A8E2AXN9_9APHY</name>
<dbReference type="Proteomes" id="UP000250043">
    <property type="component" value="Unassembled WGS sequence"/>
</dbReference>